<name>A0A0C2IN97_THEKT</name>
<sequence>MIPVKSTQSQEDIYDRISDNLRTPPSAGLDVVDHGVPTVNVEPGNETTNRRNQIESAAIPTITIHPATPTENTNINHNIYLPQERSVIRNVSKQRRGTRPYPTPELAASFENLEKIQDDVHNGLTPPSPPYENIQEVNPLTKIT</sequence>
<evidence type="ECO:0000313" key="2">
    <source>
        <dbReference type="EMBL" id="KII66944.1"/>
    </source>
</evidence>
<accession>A0A0C2IN97</accession>
<comment type="caution">
    <text evidence="2">The sequence shown here is derived from an EMBL/GenBank/DDBJ whole genome shotgun (WGS) entry which is preliminary data.</text>
</comment>
<gene>
    <name evidence="2" type="ORF">RF11_09748</name>
</gene>
<dbReference type="Proteomes" id="UP000031668">
    <property type="component" value="Unassembled WGS sequence"/>
</dbReference>
<feature type="region of interest" description="Disordered" evidence="1">
    <location>
        <begin position="124"/>
        <end position="144"/>
    </location>
</feature>
<dbReference type="EMBL" id="JWZT01003372">
    <property type="protein sequence ID" value="KII66944.1"/>
    <property type="molecule type" value="Genomic_DNA"/>
</dbReference>
<feature type="compositionally biased region" description="Polar residues" evidence="1">
    <location>
        <begin position="135"/>
        <end position="144"/>
    </location>
</feature>
<keyword evidence="3" id="KW-1185">Reference proteome</keyword>
<dbReference type="AlphaFoldDB" id="A0A0C2IN97"/>
<evidence type="ECO:0000313" key="3">
    <source>
        <dbReference type="Proteomes" id="UP000031668"/>
    </source>
</evidence>
<evidence type="ECO:0000256" key="1">
    <source>
        <dbReference type="SAM" id="MobiDB-lite"/>
    </source>
</evidence>
<protein>
    <submittedName>
        <fullName evidence="2">Uncharacterized protein</fullName>
    </submittedName>
</protein>
<organism evidence="2 3">
    <name type="scientific">Thelohanellus kitauei</name>
    <name type="common">Myxosporean</name>
    <dbReference type="NCBI Taxonomy" id="669202"/>
    <lineage>
        <taxon>Eukaryota</taxon>
        <taxon>Metazoa</taxon>
        <taxon>Cnidaria</taxon>
        <taxon>Myxozoa</taxon>
        <taxon>Myxosporea</taxon>
        <taxon>Bivalvulida</taxon>
        <taxon>Platysporina</taxon>
        <taxon>Myxobolidae</taxon>
        <taxon>Thelohanellus</taxon>
    </lineage>
</organism>
<proteinExistence type="predicted"/>
<reference evidence="2 3" key="1">
    <citation type="journal article" date="2014" name="Genome Biol. Evol.">
        <title>The genome of the myxosporean Thelohanellus kitauei shows adaptations to nutrient acquisition within its fish host.</title>
        <authorList>
            <person name="Yang Y."/>
            <person name="Xiong J."/>
            <person name="Zhou Z."/>
            <person name="Huo F."/>
            <person name="Miao W."/>
            <person name="Ran C."/>
            <person name="Liu Y."/>
            <person name="Zhang J."/>
            <person name="Feng J."/>
            <person name="Wang M."/>
            <person name="Wang M."/>
            <person name="Wang L."/>
            <person name="Yao B."/>
        </authorList>
    </citation>
    <scope>NUCLEOTIDE SEQUENCE [LARGE SCALE GENOMIC DNA]</scope>
    <source>
        <strain evidence="2">Wuqing</strain>
    </source>
</reference>